<dbReference type="InterPro" id="IPR016624">
    <property type="entry name" value="UCP014753"/>
</dbReference>
<name>A0A7W8A5B9_9ACTN</name>
<evidence type="ECO:0000313" key="3">
    <source>
        <dbReference type="EMBL" id="MBB5079815.1"/>
    </source>
</evidence>
<dbReference type="Pfam" id="PF10022">
    <property type="entry name" value="DUF2264"/>
    <property type="match status" value="1"/>
</dbReference>
<evidence type="ECO:0000259" key="2">
    <source>
        <dbReference type="Pfam" id="PF10022"/>
    </source>
</evidence>
<reference evidence="3 4" key="1">
    <citation type="submission" date="2020-08" db="EMBL/GenBank/DDBJ databases">
        <title>Genomic Encyclopedia of Type Strains, Phase IV (KMG-IV): sequencing the most valuable type-strain genomes for metagenomic binning, comparative biology and taxonomic classification.</title>
        <authorList>
            <person name="Goeker M."/>
        </authorList>
    </citation>
    <scope>NUCLEOTIDE SEQUENCE [LARGE SCALE GENOMIC DNA]</scope>
    <source>
        <strain evidence="3 4">DSM 45385</strain>
    </source>
</reference>
<protein>
    <recommendedName>
        <fullName evidence="2">DUF2264 domain-containing protein</fullName>
    </recommendedName>
</protein>
<comment type="caution">
    <text evidence="3">The sequence shown here is derived from an EMBL/GenBank/DDBJ whole genome shotgun (WGS) entry which is preliminary data.</text>
</comment>
<dbReference type="RefSeq" id="WP_221340833.1">
    <property type="nucleotide sequence ID" value="NZ_JACHIN010000007.1"/>
</dbReference>
<dbReference type="EMBL" id="JACHIN010000007">
    <property type="protein sequence ID" value="MBB5079815.1"/>
    <property type="molecule type" value="Genomic_DNA"/>
</dbReference>
<dbReference type="Proteomes" id="UP000568380">
    <property type="component" value="Unassembled WGS sequence"/>
</dbReference>
<feature type="domain" description="DUF2264" evidence="2">
    <location>
        <begin position="18"/>
        <end position="350"/>
    </location>
</feature>
<keyword evidence="4" id="KW-1185">Reference proteome</keyword>
<accession>A0A7W8A5B9</accession>
<gene>
    <name evidence="3" type="ORF">HNR40_005301</name>
</gene>
<dbReference type="InterPro" id="IPR049349">
    <property type="entry name" value="DUF2264_N"/>
</dbReference>
<dbReference type="AlphaFoldDB" id="A0A7W8A5B9"/>
<evidence type="ECO:0000256" key="1">
    <source>
        <dbReference type="SAM" id="MobiDB-lite"/>
    </source>
</evidence>
<proteinExistence type="predicted"/>
<feature type="region of interest" description="Disordered" evidence="1">
    <location>
        <begin position="394"/>
        <end position="422"/>
    </location>
</feature>
<feature type="compositionally biased region" description="Polar residues" evidence="1">
    <location>
        <begin position="394"/>
        <end position="403"/>
    </location>
</feature>
<dbReference type="PANTHER" id="PTHR35339">
    <property type="entry name" value="LINALOOL DEHYDRATASE_ISOMERASE DOMAIN-CONTAINING PROTEIN"/>
    <property type="match status" value="1"/>
</dbReference>
<evidence type="ECO:0000313" key="4">
    <source>
        <dbReference type="Proteomes" id="UP000568380"/>
    </source>
</evidence>
<organism evidence="3 4">
    <name type="scientific">Nonomuraea endophytica</name>
    <dbReference type="NCBI Taxonomy" id="714136"/>
    <lineage>
        <taxon>Bacteria</taxon>
        <taxon>Bacillati</taxon>
        <taxon>Actinomycetota</taxon>
        <taxon>Actinomycetes</taxon>
        <taxon>Streptosporangiales</taxon>
        <taxon>Streptosporangiaceae</taxon>
        <taxon>Nonomuraea</taxon>
    </lineage>
</organism>
<dbReference type="PANTHER" id="PTHR35339:SF4">
    <property type="entry name" value="LINALOOL DEHYDRATASE_ISOMERASE DOMAIN-CONTAINING PROTEIN"/>
    <property type="match status" value="1"/>
</dbReference>
<sequence length="607" mass="63988">MFPLPPEDRSLSPLTGWTRAHWEAVADGLLGAVEPYRSADGAVITLPGRESSSRCDGLEGYARTFLLASFRVAGGGPVELLEPYGRGLLAGPEVWEPVGERTQPMVEAASIAIGLWLTREQLWDRLPGDVQHRVAGYLAGALRHEPVDNNWWLFPVMVGGFLAAAGFHVEEAEAAVRRGLERIEPWYVGDGWYSDGANRSFDHYNGWAMHLYPVLLALLSQSPVERYGERLREFLTGYALMFDSEGGMLYHGRSLTYRFASTASLFAGALAESTPLTPGQTRGIASATLRRFLEHDALSPEGILTLGWHGPHEPSLQGYSGSASPYWAAKAFLGLLLPADHPVWTATEEPGPQGVRALAGPGLIVQNTGGLARVVNHGSQHHPGDPLYDRYAYSTRTGPTTATDIPDNHAGTGSRGRIVPRGAGSLGDGAWAASFGKGTGVASVSVVRGEVEVRLHYGEVGRETGWALAQAAPDDRVVGTTDESGATAPGGSAIQAVDNTGGCAGRTVGGAVVWGGDGLGSWLIPLAGAVTPSVLEAPEGTAFGRPALVPALTGTGATGWWVSAAVLAHDLPELPSAEVNGPEVTLTWPDGVVHVITPEGPITPEGR</sequence>